<dbReference type="Proteomes" id="UP000242847">
    <property type="component" value="Unassembled WGS sequence"/>
</dbReference>
<dbReference type="GO" id="GO:0051537">
    <property type="term" value="F:2 iron, 2 sulfur cluster binding"/>
    <property type="evidence" value="ECO:0007669"/>
    <property type="project" value="InterPro"/>
</dbReference>
<dbReference type="RefSeq" id="WP_083727634.1">
    <property type="nucleotide sequence ID" value="NZ_FOUD01000001.1"/>
</dbReference>
<evidence type="ECO:0000313" key="3">
    <source>
        <dbReference type="Proteomes" id="UP000242847"/>
    </source>
</evidence>
<dbReference type="InterPro" id="IPR006058">
    <property type="entry name" value="2Fe2S_fd_BS"/>
</dbReference>
<evidence type="ECO:0000259" key="1">
    <source>
        <dbReference type="PROSITE" id="PS51085"/>
    </source>
</evidence>
<sequence>MTDTFEMTELVRGLRFNCASDNSLLKAMELAGKRCIPVGCRGGGCGLCKVHVISGEFSCGPMSKKHVDEASRRCGRVLACRVYPRSDLSFEYRPAPELAGTNNNSNEVM</sequence>
<reference evidence="2 3" key="1">
    <citation type="submission" date="2017-01" db="EMBL/GenBank/DDBJ databases">
        <title>Draft genome sequence of Pseudomonas pachastrellae type strain CCUG 46540T from a deep sea.</title>
        <authorList>
            <person name="Gomila M."/>
            <person name="Mulet M."/>
            <person name="Lalucat J."/>
            <person name="Garcia-Valdes E."/>
        </authorList>
    </citation>
    <scope>NUCLEOTIDE SEQUENCE [LARGE SCALE GENOMIC DNA]</scope>
    <source>
        <strain evidence="2 3">CCUG 46540</strain>
    </source>
</reference>
<comment type="caution">
    <text evidence="2">The sequence shown here is derived from an EMBL/GenBank/DDBJ whole genome shotgun (WGS) entry which is preliminary data.</text>
</comment>
<dbReference type="AlphaFoldDB" id="A0A1S8DEC3"/>
<dbReference type="InterPro" id="IPR001041">
    <property type="entry name" value="2Fe-2S_ferredoxin-type"/>
</dbReference>
<dbReference type="OrthoDB" id="9133614at2"/>
<dbReference type="PROSITE" id="PS51085">
    <property type="entry name" value="2FE2S_FER_2"/>
    <property type="match status" value="1"/>
</dbReference>
<dbReference type="EMBL" id="MUBC01000022">
    <property type="protein sequence ID" value="ONM43733.1"/>
    <property type="molecule type" value="Genomic_DNA"/>
</dbReference>
<dbReference type="SUPFAM" id="SSF54292">
    <property type="entry name" value="2Fe-2S ferredoxin-like"/>
    <property type="match status" value="1"/>
</dbReference>
<organism evidence="2 3">
    <name type="scientific">Halopseudomonas pachastrellae</name>
    <dbReference type="NCBI Taxonomy" id="254161"/>
    <lineage>
        <taxon>Bacteria</taxon>
        <taxon>Pseudomonadati</taxon>
        <taxon>Pseudomonadota</taxon>
        <taxon>Gammaproteobacteria</taxon>
        <taxon>Pseudomonadales</taxon>
        <taxon>Pseudomonadaceae</taxon>
        <taxon>Halopseudomonas</taxon>
    </lineage>
</organism>
<dbReference type="Pfam" id="PF00111">
    <property type="entry name" value="Fer2"/>
    <property type="match status" value="1"/>
</dbReference>
<name>A0A1S8DEC3_9GAMM</name>
<proteinExistence type="predicted"/>
<dbReference type="CDD" id="cd00207">
    <property type="entry name" value="fer2"/>
    <property type="match status" value="1"/>
</dbReference>
<evidence type="ECO:0000313" key="2">
    <source>
        <dbReference type="EMBL" id="ONM43733.1"/>
    </source>
</evidence>
<dbReference type="STRING" id="254161.SAMN05216256_101329"/>
<dbReference type="PROSITE" id="PS00197">
    <property type="entry name" value="2FE2S_FER_1"/>
    <property type="match status" value="1"/>
</dbReference>
<protein>
    <recommendedName>
        <fullName evidence="1">2Fe-2S ferredoxin-type domain-containing protein</fullName>
    </recommendedName>
</protein>
<dbReference type="Gene3D" id="3.10.20.30">
    <property type="match status" value="1"/>
</dbReference>
<keyword evidence="3" id="KW-1185">Reference proteome</keyword>
<feature type="domain" description="2Fe-2S ferredoxin-type" evidence="1">
    <location>
        <begin position="1"/>
        <end position="96"/>
    </location>
</feature>
<dbReference type="InterPro" id="IPR036010">
    <property type="entry name" value="2Fe-2S_ferredoxin-like_sf"/>
</dbReference>
<accession>A0A1S8DEC3</accession>
<dbReference type="InterPro" id="IPR012675">
    <property type="entry name" value="Beta-grasp_dom_sf"/>
</dbReference>
<gene>
    <name evidence="2" type="ORF">BXT89_11010</name>
</gene>